<dbReference type="PROSITE" id="PS50835">
    <property type="entry name" value="IG_LIKE"/>
    <property type="match status" value="1"/>
</dbReference>
<comment type="similarity">
    <text evidence="2">Belongs to the MHC class I family.</text>
</comment>
<proteinExistence type="inferred from homology"/>
<dbReference type="PANTHER" id="PTHR16675">
    <property type="entry name" value="MHC CLASS I-RELATED"/>
    <property type="match status" value="1"/>
</dbReference>
<keyword evidence="3" id="KW-0472">Membrane</keyword>
<evidence type="ECO:0000259" key="5">
    <source>
        <dbReference type="PROSITE" id="PS50835"/>
    </source>
</evidence>
<dbReference type="InterPro" id="IPR003597">
    <property type="entry name" value="Ig_C1-set"/>
</dbReference>
<dbReference type="InterPro" id="IPR007110">
    <property type="entry name" value="Ig-like_dom"/>
</dbReference>
<keyword evidence="1" id="KW-0325">Glycoprotein</keyword>
<dbReference type="InterPro" id="IPR013783">
    <property type="entry name" value="Ig-like_fold"/>
</dbReference>
<dbReference type="GeneTree" id="ENSGT01120000271825"/>
<dbReference type="EMBL" id="AFYH01255752">
    <property type="status" value="NOT_ANNOTATED_CDS"/>
    <property type="molecule type" value="Genomic_DNA"/>
</dbReference>
<name>H2ZTH9_LATCH</name>
<dbReference type="PANTHER" id="PTHR16675:SF235">
    <property type="entry name" value="SHKT DOMAIN-CONTAINING PROTEIN"/>
    <property type="match status" value="1"/>
</dbReference>
<dbReference type="OMA" id="CELDANE"/>
<evidence type="ECO:0000313" key="7">
    <source>
        <dbReference type="Proteomes" id="UP000008672"/>
    </source>
</evidence>
<dbReference type="InterPro" id="IPR003006">
    <property type="entry name" value="Ig/MHC_CS"/>
</dbReference>
<evidence type="ECO:0000256" key="4">
    <source>
        <dbReference type="SAM" id="SignalP"/>
    </source>
</evidence>
<dbReference type="Pfam" id="PF07654">
    <property type="entry name" value="C1-set"/>
    <property type="match status" value="1"/>
</dbReference>
<keyword evidence="4" id="KW-0732">Signal</keyword>
<dbReference type="EMBL" id="AFYH01255753">
    <property type="status" value="NOT_ANNOTATED_CDS"/>
    <property type="molecule type" value="Genomic_DNA"/>
</dbReference>
<dbReference type="STRING" id="7897.ENSLACP00000000700"/>
<dbReference type="GO" id="GO:0005615">
    <property type="term" value="C:extracellular space"/>
    <property type="evidence" value="ECO:0007669"/>
    <property type="project" value="TreeGrafter"/>
</dbReference>
<keyword evidence="7" id="KW-1185">Reference proteome</keyword>
<dbReference type="InterPro" id="IPR011161">
    <property type="entry name" value="MHC_I-like_Ag-recog"/>
</dbReference>
<dbReference type="EMBL" id="AFYH01255751">
    <property type="status" value="NOT_ANNOTATED_CDS"/>
    <property type="molecule type" value="Genomic_DNA"/>
</dbReference>
<accession>H2ZTH9</accession>
<reference evidence="6" key="3">
    <citation type="submission" date="2025-09" db="UniProtKB">
        <authorList>
            <consortium name="Ensembl"/>
        </authorList>
    </citation>
    <scope>IDENTIFICATION</scope>
</reference>
<evidence type="ECO:0000256" key="3">
    <source>
        <dbReference type="SAM" id="Phobius"/>
    </source>
</evidence>
<dbReference type="GO" id="GO:0006955">
    <property type="term" value="P:immune response"/>
    <property type="evidence" value="ECO:0007669"/>
    <property type="project" value="TreeGrafter"/>
</dbReference>
<dbReference type="InterPro" id="IPR037055">
    <property type="entry name" value="MHC_I-like_Ag-recog_sf"/>
</dbReference>
<dbReference type="SUPFAM" id="SSF54452">
    <property type="entry name" value="MHC antigen-recognition domain"/>
    <property type="match status" value="1"/>
</dbReference>
<reference evidence="6" key="2">
    <citation type="submission" date="2025-08" db="UniProtKB">
        <authorList>
            <consortium name="Ensembl"/>
        </authorList>
    </citation>
    <scope>IDENTIFICATION</scope>
</reference>
<dbReference type="HOGENOM" id="CLU_047501_0_0_1"/>
<dbReference type="InterPro" id="IPR050208">
    <property type="entry name" value="MHC_class-I_related"/>
</dbReference>
<keyword evidence="3" id="KW-0812">Transmembrane</keyword>
<dbReference type="Ensembl" id="ENSLACT00000000706.1">
    <property type="protein sequence ID" value="ENSLACP00000000700.1"/>
    <property type="gene ID" value="ENSLACG00000000626.1"/>
</dbReference>
<feature type="domain" description="Ig-like" evidence="5">
    <location>
        <begin position="200"/>
        <end position="280"/>
    </location>
</feature>
<dbReference type="GO" id="GO:0009897">
    <property type="term" value="C:external side of plasma membrane"/>
    <property type="evidence" value="ECO:0007669"/>
    <property type="project" value="TreeGrafter"/>
</dbReference>
<dbReference type="InterPro" id="IPR001039">
    <property type="entry name" value="MHC_I_a_a1/a2"/>
</dbReference>
<dbReference type="PROSITE" id="PS00290">
    <property type="entry name" value="IG_MHC"/>
    <property type="match status" value="1"/>
</dbReference>
<sequence length="341" mass="39014">MLLWALLLQKWTILIFLLPGKHSLHYICTGIAGDPTFPEFILVVVLDGTQIGYYDSNMKTIASKLDGLNKQTDLDWDVYISYATQQQATFPLKLNKIMKWANHTAGFHIYQRLVGCELDANENMRGFNQHGYDSEDILSFDKDNLQWTAASQLAVVMKDNWNMNREDCRDTKYFLEETCIQWLKKYVKHQTCVCTVLVPPEVSIRARKSENSETLTLTCMATGFYPCDIEVNWIKNGDTRLVLPNEDRTFQIQKFIEIHAADTNTYSCQVEHSSLNMTLTYAVPQTVDPRNTTRMVVIIGVILIVGFIAAIAAYLLSRKKRETSGKRIGTDIIQTFDNVQI</sequence>
<evidence type="ECO:0000256" key="1">
    <source>
        <dbReference type="ARBA" id="ARBA00023180"/>
    </source>
</evidence>
<dbReference type="eggNOG" id="ENOG502RQEK">
    <property type="taxonomic scope" value="Eukaryota"/>
</dbReference>
<dbReference type="Pfam" id="PF00129">
    <property type="entry name" value="MHC_I"/>
    <property type="match status" value="1"/>
</dbReference>
<dbReference type="InterPro" id="IPR011162">
    <property type="entry name" value="MHC_I/II-like_Ag-recog"/>
</dbReference>
<keyword evidence="3" id="KW-1133">Transmembrane helix</keyword>
<feature type="chain" id="PRO_5003579548" description="Ig-like domain-containing protein" evidence="4">
    <location>
        <begin position="24"/>
        <end position="341"/>
    </location>
</feature>
<organism evidence="6 7">
    <name type="scientific">Latimeria chalumnae</name>
    <name type="common">Coelacanth</name>
    <dbReference type="NCBI Taxonomy" id="7897"/>
    <lineage>
        <taxon>Eukaryota</taxon>
        <taxon>Metazoa</taxon>
        <taxon>Chordata</taxon>
        <taxon>Craniata</taxon>
        <taxon>Vertebrata</taxon>
        <taxon>Euteleostomi</taxon>
        <taxon>Coelacanthiformes</taxon>
        <taxon>Coelacanthidae</taxon>
        <taxon>Latimeria</taxon>
    </lineage>
</organism>
<dbReference type="AlphaFoldDB" id="H2ZTH9"/>
<dbReference type="InParanoid" id="H2ZTH9"/>
<evidence type="ECO:0000313" key="6">
    <source>
        <dbReference type="Ensembl" id="ENSLACP00000000700.1"/>
    </source>
</evidence>
<feature type="transmembrane region" description="Helical" evidence="3">
    <location>
        <begin position="295"/>
        <end position="317"/>
    </location>
</feature>
<evidence type="ECO:0000256" key="2">
    <source>
        <dbReference type="RuleBase" id="RU004439"/>
    </source>
</evidence>
<dbReference type="SUPFAM" id="SSF48726">
    <property type="entry name" value="Immunoglobulin"/>
    <property type="match status" value="1"/>
</dbReference>
<dbReference type="PRINTS" id="PR01638">
    <property type="entry name" value="MHCCLASSI"/>
</dbReference>
<reference evidence="7" key="1">
    <citation type="submission" date="2011-08" db="EMBL/GenBank/DDBJ databases">
        <title>The draft genome of Latimeria chalumnae.</title>
        <authorList>
            <person name="Di Palma F."/>
            <person name="Alfoldi J."/>
            <person name="Johnson J."/>
            <person name="Berlin A."/>
            <person name="Gnerre S."/>
            <person name="Jaffe D."/>
            <person name="MacCallum I."/>
            <person name="Young S."/>
            <person name="Walker B.J."/>
            <person name="Lander E."/>
            <person name="Lindblad-Toh K."/>
        </authorList>
    </citation>
    <scope>NUCLEOTIDE SEQUENCE [LARGE SCALE GENOMIC DNA]</scope>
    <source>
        <strain evidence="7">Wild caught</strain>
    </source>
</reference>
<dbReference type="Gene3D" id="3.30.500.10">
    <property type="entry name" value="MHC class I-like antigen recognition-like"/>
    <property type="match status" value="1"/>
</dbReference>
<dbReference type="Gene3D" id="2.60.40.10">
    <property type="entry name" value="Immunoglobulins"/>
    <property type="match status" value="1"/>
</dbReference>
<dbReference type="InterPro" id="IPR036179">
    <property type="entry name" value="Ig-like_dom_sf"/>
</dbReference>
<dbReference type="Proteomes" id="UP000008672">
    <property type="component" value="Unassembled WGS sequence"/>
</dbReference>
<protein>
    <recommendedName>
        <fullName evidence="5">Ig-like domain-containing protein</fullName>
    </recommendedName>
</protein>
<dbReference type="SMART" id="SM00407">
    <property type="entry name" value="IGc1"/>
    <property type="match status" value="1"/>
</dbReference>
<feature type="signal peptide" evidence="4">
    <location>
        <begin position="1"/>
        <end position="23"/>
    </location>
</feature>